<evidence type="ECO:0000256" key="6">
    <source>
        <dbReference type="PROSITE-ProRule" id="PRU01031"/>
    </source>
</evidence>
<feature type="chain" id="PRO_5015512089" description="Peptidase M66" evidence="8">
    <location>
        <begin position="21"/>
        <end position="1303"/>
    </location>
</feature>
<accession>A0A2T3M5Z9</accession>
<dbReference type="GO" id="GO:0005509">
    <property type="term" value="F:calcium ion binding"/>
    <property type="evidence" value="ECO:0007669"/>
    <property type="project" value="InterPro"/>
</dbReference>
<keyword evidence="3 6" id="KW-0378">Hydrolase</keyword>
<keyword evidence="2 6" id="KW-0479">Metal-binding</keyword>
<reference evidence="11 12" key="1">
    <citation type="submission" date="2018-03" db="EMBL/GenBank/DDBJ databases">
        <title>Whole genome sequencing of Histamine producing bacteria.</title>
        <authorList>
            <person name="Butler K."/>
        </authorList>
    </citation>
    <scope>NUCLEOTIDE SEQUENCE [LARGE SCALE GENOMIC DNA]</scope>
    <source>
        <strain evidence="11 12">ATCC 33979</strain>
    </source>
</reference>
<dbReference type="GO" id="GO:0006508">
    <property type="term" value="P:proteolysis"/>
    <property type="evidence" value="ECO:0007669"/>
    <property type="project" value="UniProtKB-UniRule"/>
</dbReference>
<dbReference type="SUPFAM" id="SSF49313">
    <property type="entry name" value="Cadherin-like"/>
    <property type="match status" value="4"/>
</dbReference>
<dbReference type="OrthoDB" id="6229465at2"/>
<dbReference type="PROSITE" id="PS50268">
    <property type="entry name" value="CADHERIN_2"/>
    <property type="match status" value="2"/>
</dbReference>
<dbReference type="CDD" id="cd11304">
    <property type="entry name" value="Cadherin_repeat"/>
    <property type="match status" value="3"/>
</dbReference>
<dbReference type="STRING" id="553611.GCA_001557755_01630"/>
<evidence type="ECO:0008006" key="13">
    <source>
        <dbReference type="Google" id="ProtNLM"/>
    </source>
</evidence>
<evidence type="ECO:0000256" key="3">
    <source>
        <dbReference type="ARBA" id="ARBA00022801"/>
    </source>
</evidence>
<gene>
    <name evidence="11" type="ORF">CTM89_17955</name>
</gene>
<dbReference type="Pfam" id="PF05345">
    <property type="entry name" value="He_PIG"/>
    <property type="match status" value="4"/>
</dbReference>
<evidence type="ECO:0000259" key="9">
    <source>
        <dbReference type="PROSITE" id="PS50268"/>
    </source>
</evidence>
<comment type="caution">
    <text evidence="11">The sequence shown here is derived from an EMBL/GenBank/DDBJ whole genome shotgun (WGS) entry which is preliminary data.</text>
</comment>
<name>A0A2T3M5Z9_PHOLE</name>
<feature type="domain" description="Cadherin" evidence="9">
    <location>
        <begin position="69"/>
        <end position="152"/>
    </location>
</feature>
<dbReference type="InterPro" id="IPR022218">
    <property type="entry name" value="TagA_dom"/>
</dbReference>
<keyword evidence="1 6" id="KW-0645">Protease</keyword>
<feature type="binding site" evidence="6">
    <location>
        <position position="941"/>
    </location>
    <ligand>
        <name>Zn(2+)</name>
        <dbReference type="ChEBI" id="CHEBI:29105"/>
        <note>catalytic</note>
    </ligand>
</feature>
<evidence type="ECO:0000313" key="12">
    <source>
        <dbReference type="Proteomes" id="UP000240410"/>
    </source>
</evidence>
<feature type="binding site" evidence="6">
    <location>
        <position position="935"/>
    </location>
    <ligand>
        <name>Zn(2+)</name>
        <dbReference type="ChEBI" id="CHEBI:29105"/>
        <note>catalytic</note>
    </ligand>
</feature>
<keyword evidence="8" id="KW-0732">Signal</keyword>
<sequence>MLLKKTLLSSIILLSLSGCHDGGGNAEFNVTPPKPDSSDSSTDNKKPIIDVTPSKPTFGSSGIVTGMTGQPVHGQIKASANKGAVITYSISNNPSWLTIDPNTGELSGTPHQNDNGDYTITVTATNGKQTNSIQVSVVIGDSNHAPTILPVTAQNIVVNTPFTVAVPANDKDNNRLTYRLINAPVWAKIDAVTGIITGKPTAVGKHPLKIEVSDGKAKAFTSVMINTVVNPTPVVTIAGKMTARTRQPFVAQISAKDPNGKPLHFTLSGQPSWMQINPQTGVISGTPGRDDNGDFTFTITASNGQQQVTSTAQIVVEDVNKAPTWTPFALQTMTAGNSMDITATASDEDNDPLTYSLSNAPAWLMIDSKTGVITATPDIKLVGDFTATVTASDGKLSADTTLKIHVNKGQFEITTHVNGIGTISPEKMTVVAGDNGEFTIKFDSKNKLKSITGCDGSLVDNKYLVSDVHADCQIQVNYEDVGYIPPLAFNTNNYPSDLDGNLEATVLFAQNHVIPSENHKADIVHLHNENGSEITHTPAESTQHLIGERSALVMFKAKDADFDETLPVKVEGYDANGSKLGTLVLDRPYKIPPISGVNSQADLTKVNFNLDPSKLTAIDTAKVADEGEKGDTAYLDQQLIESKNGVLLHSDSWLRLHQLLLDFNPKFDGKYLIVKADSPYTTDVRYANSISKGERNAYMAINIGQTVVFYNIGGQWFTSGDLAISKVTYGHGYWTAKIPASWMHYGLRLDFSHDGKTGTLDNINVGAPTVLYMNTIDIGMLTQRHDSMEFAKDLQLPREYYQTLPVSRLVVSRYQGITFDEIMMPNGQLYKDYSPGIGGWQEGDMRSDIAKSLISIGIDSANYGINASAGPEQDAHSDLALMLTVHTSIGRYLKKREGDKIVEGPWNQDHGGSGGGGIVTLTGTVGNEMSHEAGHGIELGHSEGFDMSIHHPADQQDSTWGWDSDKNVFIPNFYKNPSNKPSCIGDPKKNPGEKIICVQPWHGFQFGTDAMYGGEGSMYPDNRYTMYTPFSSTKMQRVMEHRMVFSESSPTGYLKWNDATHQMEPFSYKVAVRDMLVIGGNVLEGETDDAAYIAKKFETANAITVVSRNNDWSGDITIPNAADVPQGRVVIINHDALWNTNFHINGETIFNPKNLTYRSDGRTWVRDDSFSTTVEKKPEKFGVPVTTLVGYYDPEEKLTSYIYPALHGSRGYTYTDDSEYIQSNSCHLDVELEGGQIKQYWLPIHRLSSSVMNKFHVNIAESDNPVNATVVCGDKTLAIKPISKPKAGLIQSVSGSPLTDTIS</sequence>
<evidence type="ECO:0000256" key="8">
    <source>
        <dbReference type="SAM" id="SignalP"/>
    </source>
</evidence>
<dbReference type="PANTHER" id="PTHR39540:SF1">
    <property type="entry name" value="DICTOMALLEIN-1-RELATED"/>
    <property type="match status" value="1"/>
</dbReference>
<proteinExistence type="predicted"/>
<comment type="cofactor">
    <cofactor evidence="6">
        <name>Zn(2+)</name>
        <dbReference type="ChEBI" id="CHEBI:29105"/>
    </cofactor>
    <text evidence="6">Binds 1 zinc ion per subunit.</text>
</comment>
<feature type="domain" description="Peptidase M66" evidence="10">
    <location>
        <begin position="770"/>
        <end position="1045"/>
    </location>
</feature>
<evidence type="ECO:0000256" key="4">
    <source>
        <dbReference type="ARBA" id="ARBA00022833"/>
    </source>
</evidence>
<evidence type="ECO:0000259" key="10">
    <source>
        <dbReference type="PROSITE" id="PS51694"/>
    </source>
</evidence>
<dbReference type="GO" id="GO:0004222">
    <property type="term" value="F:metalloendopeptidase activity"/>
    <property type="evidence" value="ECO:0007669"/>
    <property type="project" value="UniProtKB-UniRule"/>
</dbReference>
<dbReference type="InterPro" id="IPR019503">
    <property type="entry name" value="Peptidase_M66_dom"/>
</dbReference>
<dbReference type="Proteomes" id="UP000240410">
    <property type="component" value="Unassembled WGS sequence"/>
</dbReference>
<feature type="active site" evidence="6">
    <location>
        <position position="932"/>
    </location>
</feature>
<dbReference type="InterPro" id="IPR015919">
    <property type="entry name" value="Cadherin-like_sf"/>
</dbReference>
<dbReference type="PANTHER" id="PTHR39540">
    <property type="match status" value="1"/>
</dbReference>
<keyword evidence="5 6" id="KW-0482">Metalloprotease</keyword>
<dbReference type="PROSITE" id="PS51694">
    <property type="entry name" value="PEPTIDASE_M66"/>
    <property type="match status" value="1"/>
</dbReference>
<dbReference type="Gene3D" id="2.60.40.10">
    <property type="entry name" value="Immunoglobulins"/>
    <property type="match status" value="4"/>
</dbReference>
<dbReference type="RefSeq" id="WP_107277450.1">
    <property type="nucleotide sequence ID" value="NZ_PYOJ01000030.1"/>
</dbReference>
<dbReference type="InterPro" id="IPR006644">
    <property type="entry name" value="Cadg"/>
</dbReference>
<dbReference type="InterPro" id="IPR013783">
    <property type="entry name" value="Ig-like_fold"/>
</dbReference>
<dbReference type="Pfam" id="PF12561">
    <property type="entry name" value="TagA"/>
    <property type="match status" value="1"/>
</dbReference>
<dbReference type="SMART" id="SM00112">
    <property type="entry name" value="CA"/>
    <property type="match status" value="3"/>
</dbReference>
<dbReference type="SMART" id="SM00736">
    <property type="entry name" value="CADG"/>
    <property type="match status" value="4"/>
</dbReference>
<protein>
    <recommendedName>
        <fullName evidence="13">Peptidase M66</fullName>
    </recommendedName>
</protein>
<dbReference type="GO" id="GO:0007156">
    <property type="term" value="P:homophilic cell adhesion via plasma membrane adhesion molecules"/>
    <property type="evidence" value="ECO:0007669"/>
    <property type="project" value="InterPro"/>
</dbReference>
<evidence type="ECO:0000256" key="2">
    <source>
        <dbReference type="ARBA" id="ARBA00022723"/>
    </source>
</evidence>
<dbReference type="PROSITE" id="PS51257">
    <property type="entry name" value="PROKAR_LIPOPROTEIN"/>
    <property type="match status" value="1"/>
</dbReference>
<dbReference type="Pfam" id="PF10462">
    <property type="entry name" value="Peptidase_M66"/>
    <property type="match status" value="1"/>
</dbReference>
<dbReference type="EMBL" id="PYOJ01000030">
    <property type="protein sequence ID" value="PSV87333.1"/>
    <property type="molecule type" value="Genomic_DNA"/>
</dbReference>
<feature type="region of interest" description="Disordered" evidence="7">
    <location>
        <begin position="23"/>
        <end position="49"/>
    </location>
</feature>
<feature type="binding site" evidence="6">
    <location>
        <position position="931"/>
    </location>
    <ligand>
        <name>Zn(2+)</name>
        <dbReference type="ChEBI" id="CHEBI:29105"/>
        <note>catalytic</note>
    </ligand>
</feature>
<organism evidence="11 12">
    <name type="scientific">Photobacterium leiognathi</name>
    <dbReference type="NCBI Taxonomy" id="553611"/>
    <lineage>
        <taxon>Bacteria</taxon>
        <taxon>Pseudomonadati</taxon>
        <taxon>Pseudomonadota</taxon>
        <taxon>Gammaproteobacteria</taxon>
        <taxon>Vibrionales</taxon>
        <taxon>Vibrionaceae</taxon>
        <taxon>Photobacterium</taxon>
    </lineage>
</organism>
<dbReference type="InterPro" id="IPR002126">
    <property type="entry name" value="Cadherin-like_dom"/>
</dbReference>
<dbReference type="Gene3D" id="2.60.120.1230">
    <property type="match status" value="2"/>
</dbReference>
<evidence type="ECO:0000256" key="7">
    <source>
        <dbReference type="SAM" id="MobiDB-lite"/>
    </source>
</evidence>
<feature type="domain" description="Cadherin" evidence="9">
    <location>
        <begin position="250"/>
        <end position="325"/>
    </location>
</feature>
<evidence type="ECO:0000313" key="11">
    <source>
        <dbReference type="EMBL" id="PSV87333.1"/>
    </source>
</evidence>
<feature type="signal peptide" evidence="8">
    <location>
        <begin position="1"/>
        <end position="20"/>
    </location>
</feature>
<evidence type="ECO:0000256" key="1">
    <source>
        <dbReference type="ARBA" id="ARBA00022670"/>
    </source>
</evidence>
<keyword evidence="4 6" id="KW-0862">Zinc</keyword>
<evidence type="ECO:0000256" key="5">
    <source>
        <dbReference type="ARBA" id="ARBA00023049"/>
    </source>
</evidence>
<dbReference type="InterPro" id="IPR051256">
    <property type="entry name" value="Dictomallein"/>
</dbReference>
<dbReference type="GO" id="GO:0016020">
    <property type="term" value="C:membrane"/>
    <property type="evidence" value="ECO:0007669"/>
    <property type="project" value="InterPro"/>
</dbReference>